<accession>A0A9Q8PKP7</accession>
<dbReference type="KEGG" id="ffu:CLAFUR5_13517"/>
<keyword evidence="1" id="KW-0732">Signal</keyword>
<reference evidence="2" key="1">
    <citation type="submission" date="2021-12" db="EMBL/GenBank/DDBJ databases">
        <authorList>
            <person name="Zaccaron A."/>
            <person name="Stergiopoulos I."/>
        </authorList>
    </citation>
    <scope>NUCLEOTIDE SEQUENCE</scope>
    <source>
        <strain evidence="2">Race5_Kim</strain>
    </source>
</reference>
<name>A0A9Q8PKP7_PASFU</name>
<keyword evidence="3" id="KW-1185">Reference proteome</keyword>
<feature type="chain" id="PRO_5040382627" evidence="1">
    <location>
        <begin position="19"/>
        <end position="100"/>
    </location>
</feature>
<feature type="signal peptide" evidence="1">
    <location>
        <begin position="1"/>
        <end position="18"/>
    </location>
</feature>
<evidence type="ECO:0000256" key="1">
    <source>
        <dbReference type="SAM" id="SignalP"/>
    </source>
</evidence>
<dbReference type="RefSeq" id="XP_047768785.1">
    <property type="nucleotide sequence ID" value="XM_047912665.1"/>
</dbReference>
<dbReference type="AlphaFoldDB" id="A0A9Q8PKP7"/>
<evidence type="ECO:0000313" key="3">
    <source>
        <dbReference type="Proteomes" id="UP000756132"/>
    </source>
</evidence>
<organism evidence="2 3">
    <name type="scientific">Passalora fulva</name>
    <name type="common">Tomato leaf mold</name>
    <name type="synonym">Cladosporium fulvum</name>
    <dbReference type="NCBI Taxonomy" id="5499"/>
    <lineage>
        <taxon>Eukaryota</taxon>
        <taxon>Fungi</taxon>
        <taxon>Dikarya</taxon>
        <taxon>Ascomycota</taxon>
        <taxon>Pezizomycotina</taxon>
        <taxon>Dothideomycetes</taxon>
        <taxon>Dothideomycetidae</taxon>
        <taxon>Mycosphaerellales</taxon>
        <taxon>Mycosphaerellaceae</taxon>
        <taxon>Fulvia</taxon>
    </lineage>
</organism>
<gene>
    <name evidence="2" type="ORF">CLAFUR5_13517</name>
</gene>
<dbReference type="GeneID" id="71993395"/>
<sequence>MVAITALLAIGLSTLTYAAPSPNTAPPSYNQPKPNKCGKIDAFLTGLPPNHPLVIEQGYNPTAVNNALRADQKNIIAAGYNVRYMLSGPEKGQGIVARSG</sequence>
<protein>
    <submittedName>
        <fullName evidence="2">Uncharacterized protein</fullName>
    </submittedName>
</protein>
<dbReference type="OrthoDB" id="2943660at2759"/>
<reference evidence="2" key="2">
    <citation type="journal article" date="2022" name="Microb. Genom.">
        <title>A chromosome-scale genome assembly of the tomato pathogen Cladosporium fulvum reveals a compartmentalized genome architecture and the presence of a dispensable chromosome.</title>
        <authorList>
            <person name="Zaccaron A.Z."/>
            <person name="Chen L.H."/>
            <person name="Samaras A."/>
            <person name="Stergiopoulos I."/>
        </authorList>
    </citation>
    <scope>NUCLEOTIDE SEQUENCE</scope>
    <source>
        <strain evidence="2">Race5_Kim</strain>
    </source>
</reference>
<dbReference type="Proteomes" id="UP000756132">
    <property type="component" value="Chromosome 12"/>
</dbReference>
<proteinExistence type="predicted"/>
<evidence type="ECO:0000313" key="2">
    <source>
        <dbReference type="EMBL" id="UJO24419.1"/>
    </source>
</evidence>
<dbReference type="EMBL" id="CP090174">
    <property type="protein sequence ID" value="UJO24419.1"/>
    <property type="molecule type" value="Genomic_DNA"/>
</dbReference>